<proteinExistence type="predicted"/>
<sequence>MMKELDEQTETEALQKKYRNGRVPIINYETNKNEYLQRWLCDAVNVRGLATFDDGYPPIIITDIEPISRRSDEGYASNPVRLRDMKRVIRIGCV</sequence>
<evidence type="ECO:0000313" key="1">
    <source>
        <dbReference type="EMBL" id="CAF4320711.1"/>
    </source>
</evidence>
<dbReference type="Proteomes" id="UP000663874">
    <property type="component" value="Unassembled WGS sequence"/>
</dbReference>
<organism evidence="1 2">
    <name type="scientific">Rotaria sordida</name>
    <dbReference type="NCBI Taxonomy" id="392033"/>
    <lineage>
        <taxon>Eukaryota</taxon>
        <taxon>Metazoa</taxon>
        <taxon>Spiralia</taxon>
        <taxon>Gnathifera</taxon>
        <taxon>Rotifera</taxon>
        <taxon>Eurotatoria</taxon>
        <taxon>Bdelloidea</taxon>
        <taxon>Philodinida</taxon>
        <taxon>Philodinidae</taxon>
        <taxon>Rotaria</taxon>
    </lineage>
</organism>
<protein>
    <submittedName>
        <fullName evidence="1">Uncharacterized protein</fullName>
    </submittedName>
</protein>
<reference evidence="1" key="1">
    <citation type="submission" date="2021-02" db="EMBL/GenBank/DDBJ databases">
        <authorList>
            <person name="Nowell W R."/>
        </authorList>
    </citation>
    <scope>NUCLEOTIDE SEQUENCE</scope>
</reference>
<dbReference type="EMBL" id="CAJOBE010039260">
    <property type="protein sequence ID" value="CAF4320711.1"/>
    <property type="molecule type" value="Genomic_DNA"/>
</dbReference>
<accession>A0A820J3R2</accession>
<gene>
    <name evidence="1" type="ORF">FNK824_LOCUS41331</name>
</gene>
<feature type="non-terminal residue" evidence="1">
    <location>
        <position position="1"/>
    </location>
</feature>
<name>A0A820J3R2_9BILA</name>
<evidence type="ECO:0000313" key="2">
    <source>
        <dbReference type="Proteomes" id="UP000663874"/>
    </source>
</evidence>
<comment type="caution">
    <text evidence="1">The sequence shown here is derived from an EMBL/GenBank/DDBJ whole genome shotgun (WGS) entry which is preliminary data.</text>
</comment>
<dbReference type="AlphaFoldDB" id="A0A820J3R2"/>